<dbReference type="InterPro" id="IPR050486">
    <property type="entry name" value="Mannose-1P_guanyltransferase"/>
</dbReference>
<reference evidence="2" key="1">
    <citation type="journal article" date="2020" name="mSystems">
        <title>Genome- and Community-Level Interaction Insights into Carbon Utilization and Element Cycling Functions of Hydrothermarchaeota in Hydrothermal Sediment.</title>
        <authorList>
            <person name="Zhou Z."/>
            <person name="Liu Y."/>
            <person name="Xu W."/>
            <person name="Pan J."/>
            <person name="Luo Z.H."/>
            <person name="Li M."/>
        </authorList>
    </citation>
    <scope>NUCLEOTIDE SEQUENCE [LARGE SCALE GENOMIC DNA]</scope>
    <source>
        <strain evidence="2">SpSt-34</strain>
    </source>
</reference>
<evidence type="ECO:0000313" key="2">
    <source>
        <dbReference type="EMBL" id="HEN27395.1"/>
    </source>
</evidence>
<dbReference type="AlphaFoldDB" id="A0A7C2P6A0"/>
<dbReference type="Gene3D" id="2.160.10.10">
    <property type="entry name" value="Hexapeptide repeat proteins"/>
    <property type="match status" value="1"/>
</dbReference>
<sequence>MKVLIPVGGRGTRLKPHTLTTPKPLITVAGKAILFHIIDRILPYNPEEILLVIPPDGENIYRAVKNEYSNMKVNYTIQEQPLGLGHAIYVGLDLAINSELLIVLGDTIIDVTLKPDDFKEDFIGVKEVENPSRFGVAVVDQDGYIVQVVEKPSHFISNLAISGIYYFRDTSLLKESLEHIIQNGIKTKGEYQLTDAIQHMLTKGFRPRAIHIEEWYDCGTVETLLATNKFLLLKHSNKRTFPNTLIIPPCYIEDEAEIANSLIGPYVSIGKGAKIFNSIIQNSIINEFAEVENVIITSSIVGKESYLKGSAKIVNIGDSSEMVEG</sequence>
<protein>
    <submittedName>
        <fullName evidence="2">Nucleotidyl transferase</fullName>
    </submittedName>
</protein>
<dbReference type="GO" id="GO:0016740">
    <property type="term" value="F:transferase activity"/>
    <property type="evidence" value="ECO:0007669"/>
    <property type="project" value="UniProtKB-KW"/>
</dbReference>
<name>A0A7C2P6A0_UNCW3</name>
<dbReference type="InterPro" id="IPR005835">
    <property type="entry name" value="NTP_transferase_dom"/>
</dbReference>
<proteinExistence type="predicted"/>
<dbReference type="Gene3D" id="3.90.550.10">
    <property type="entry name" value="Spore Coat Polysaccharide Biosynthesis Protein SpsA, Chain A"/>
    <property type="match status" value="1"/>
</dbReference>
<accession>A0A7C2P6A0</accession>
<dbReference type="PANTHER" id="PTHR22572">
    <property type="entry name" value="SUGAR-1-PHOSPHATE GUANYL TRANSFERASE"/>
    <property type="match status" value="1"/>
</dbReference>
<dbReference type="SUPFAM" id="SSF53448">
    <property type="entry name" value="Nucleotide-diphospho-sugar transferases"/>
    <property type="match status" value="1"/>
</dbReference>
<evidence type="ECO:0000259" key="1">
    <source>
        <dbReference type="Pfam" id="PF00483"/>
    </source>
</evidence>
<comment type="caution">
    <text evidence="2">The sequence shown here is derived from an EMBL/GenBank/DDBJ whole genome shotgun (WGS) entry which is preliminary data.</text>
</comment>
<dbReference type="InterPro" id="IPR029044">
    <property type="entry name" value="Nucleotide-diphossugar_trans"/>
</dbReference>
<dbReference type="EMBL" id="DSOL01000047">
    <property type="protein sequence ID" value="HEN27395.1"/>
    <property type="molecule type" value="Genomic_DNA"/>
</dbReference>
<organism evidence="2">
    <name type="scientific">candidate division WOR-3 bacterium</name>
    <dbReference type="NCBI Taxonomy" id="2052148"/>
    <lineage>
        <taxon>Bacteria</taxon>
        <taxon>Bacteria division WOR-3</taxon>
    </lineage>
</organism>
<gene>
    <name evidence="2" type="ORF">ENQ77_01760</name>
</gene>
<dbReference type="Pfam" id="PF00483">
    <property type="entry name" value="NTP_transferase"/>
    <property type="match status" value="1"/>
</dbReference>
<feature type="domain" description="Nucleotidyl transferase" evidence="1">
    <location>
        <begin position="3"/>
        <end position="231"/>
    </location>
</feature>
<keyword evidence="2" id="KW-0808">Transferase</keyword>